<evidence type="ECO:0000313" key="4">
    <source>
        <dbReference type="Proteomes" id="UP000228996"/>
    </source>
</evidence>
<feature type="compositionally biased region" description="Pro residues" evidence="1">
    <location>
        <begin position="194"/>
        <end position="203"/>
    </location>
</feature>
<reference evidence="4" key="1">
    <citation type="submission" date="2017-09" db="EMBL/GenBank/DDBJ databases">
        <title>Depth-based differentiation of microbial function through sediment-hosted aquifers and enrichment of novel symbionts in the deep terrestrial subsurface.</title>
        <authorList>
            <person name="Probst A.J."/>
            <person name="Ladd B."/>
            <person name="Jarett J.K."/>
            <person name="Geller-Mcgrath D.E."/>
            <person name="Sieber C.M.K."/>
            <person name="Emerson J.B."/>
            <person name="Anantharaman K."/>
            <person name="Thomas B.C."/>
            <person name="Malmstrom R."/>
            <person name="Stieglmeier M."/>
            <person name="Klingl A."/>
            <person name="Woyke T."/>
            <person name="Ryan C.M."/>
            <person name="Banfield J.F."/>
        </authorList>
    </citation>
    <scope>NUCLEOTIDE SEQUENCE [LARGE SCALE GENOMIC DNA]</scope>
</reference>
<dbReference type="Pfam" id="PF08308">
    <property type="entry name" value="PEGA"/>
    <property type="match status" value="2"/>
</dbReference>
<dbReference type="PANTHER" id="PTHR36194">
    <property type="entry name" value="S-LAYER-LIKE PROTEIN"/>
    <property type="match status" value="1"/>
</dbReference>
<dbReference type="SMART" id="SM00287">
    <property type="entry name" value="SH3b"/>
    <property type="match status" value="1"/>
</dbReference>
<dbReference type="Pfam" id="PF08239">
    <property type="entry name" value="SH3_3"/>
    <property type="match status" value="1"/>
</dbReference>
<feature type="region of interest" description="Disordered" evidence="1">
    <location>
        <begin position="190"/>
        <end position="239"/>
    </location>
</feature>
<name>A0A2M6XCR3_9BACT</name>
<evidence type="ECO:0000313" key="3">
    <source>
        <dbReference type="EMBL" id="PIU03426.1"/>
    </source>
</evidence>
<dbReference type="AlphaFoldDB" id="A0A2M6XCR3"/>
<accession>A0A2M6XCR3</accession>
<dbReference type="PANTHER" id="PTHR36194:SF1">
    <property type="entry name" value="S-LAYER-LIKE PROTEIN"/>
    <property type="match status" value="1"/>
</dbReference>
<evidence type="ECO:0000256" key="1">
    <source>
        <dbReference type="SAM" id="MobiDB-lite"/>
    </source>
</evidence>
<dbReference type="Gene3D" id="2.30.30.40">
    <property type="entry name" value="SH3 Domains"/>
    <property type="match status" value="1"/>
</dbReference>
<evidence type="ECO:0000259" key="2">
    <source>
        <dbReference type="PROSITE" id="PS51781"/>
    </source>
</evidence>
<protein>
    <recommendedName>
        <fullName evidence="2">SH3b domain-containing protein</fullName>
    </recommendedName>
</protein>
<feature type="domain" description="SH3b" evidence="2">
    <location>
        <begin position="238"/>
        <end position="304"/>
    </location>
</feature>
<sequence>MKKFILPVLVIMLVIVLAIIIFKSPLLKQANAGLQVNSIPQASVYLDNKEVGKTPYEEAKLTSGEKTVKLVLSTIQWEAKVKLNNGTVAVVSYEFGADLDQSTGEIITLEPSTNKKSSSLTVVSQPDSSVVKVDGETKGFTPVLIENLSTGQHEIVVSAPDFKDRTITTKFFGGFKTMINVKLASAAEGQLTPTPEPSGPLTPTPTSGKIGKATPTPSTTLRASPTPTGKTTPTPLPKPYVKILDTPTGWLRVRMKPSLTASEAARVNPGEQYSLLDQQTGWYQISYDTNKEGWISSQYAQKFE</sequence>
<comment type="caution">
    <text evidence="3">The sequence shown here is derived from an EMBL/GenBank/DDBJ whole genome shotgun (WGS) entry which is preliminary data.</text>
</comment>
<dbReference type="EMBL" id="PEYO01000017">
    <property type="protein sequence ID" value="PIU03426.1"/>
    <property type="molecule type" value="Genomic_DNA"/>
</dbReference>
<organism evidence="3 4">
    <name type="scientific">Candidatus Shapirobacteria bacterium CG08_land_8_20_14_0_20_39_18</name>
    <dbReference type="NCBI Taxonomy" id="1974883"/>
    <lineage>
        <taxon>Bacteria</taxon>
        <taxon>Candidatus Shapironibacteriota</taxon>
    </lineage>
</organism>
<dbReference type="PROSITE" id="PS51781">
    <property type="entry name" value="SH3B"/>
    <property type="match status" value="1"/>
</dbReference>
<dbReference type="InterPro" id="IPR013229">
    <property type="entry name" value="PEGA"/>
</dbReference>
<dbReference type="InterPro" id="IPR003646">
    <property type="entry name" value="SH3-like_bac-type"/>
</dbReference>
<dbReference type="Proteomes" id="UP000228996">
    <property type="component" value="Unassembled WGS sequence"/>
</dbReference>
<gene>
    <name evidence="3" type="ORF">COT44_03205</name>
</gene>
<proteinExistence type="predicted"/>